<keyword evidence="2" id="KW-1185">Reference proteome</keyword>
<gene>
    <name evidence="1" type="ORF">SAMN05421739_101257</name>
</gene>
<organism evidence="1 2">
    <name type="scientific">Pontibacter chinhatensis</name>
    <dbReference type="NCBI Taxonomy" id="1436961"/>
    <lineage>
        <taxon>Bacteria</taxon>
        <taxon>Pseudomonadati</taxon>
        <taxon>Bacteroidota</taxon>
        <taxon>Cytophagia</taxon>
        <taxon>Cytophagales</taxon>
        <taxon>Hymenobacteraceae</taxon>
        <taxon>Pontibacter</taxon>
    </lineage>
</organism>
<proteinExistence type="predicted"/>
<accession>A0A1I2MBT5</accession>
<dbReference type="STRING" id="1436961.SAMN05421739_101257"/>
<reference evidence="2" key="1">
    <citation type="submission" date="2016-10" db="EMBL/GenBank/DDBJ databases">
        <authorList>
            <person name="Varghese N."/>
            <person name="Submissions S."/>
        </authorList>
    </citation>
    <scope>NUCLEOTIDE SEQUENCE [LARGE SCALE GENOMIC DNA]</scope>
    <source>
        <strain evidence="2">LP51</strain>
    </source>
</reference>
<evidence type="ECO:0000313" key="1">
    <source>
        <dbReference type="EMBL" id="SFF88915.1"/>
    </source>
</evidence>
<evidence type="ECO:0000313" key="2">
    <source>
        <dbReference type="Proteomes" id="UP000198724"/>
    </source>
</evidence>
<dbReference type="Proteomes" id="UP000198724">
    <property type="component" value="Unassembled WGS sequence"/>
</dbReference>
<dbReference type="EMBL" id="FOOT01000001">
    <property type="protein sequence ID" value="SFF88915.1"/>
    <property type="molecule type" value="Genomic_DNA"/>
</dbReference>
<sequence length="165" mass="19315">MFLLYFILPGISCVSIDSYNVPCLILPMEILRKNYVTISLHRPESLLEVNWLRQPSDKEFKQAYKFSLEVAAQEQLRYYLSDNSMGINLAMALQHWVSALGKDIIGSLNLDRYARVIPSDAFQEIVSYKMFEFLSQQQQTSLEFRVFYNKAEAMRWLQHGTRQFA</sequence>
<protein>
    <recommendedName>
        <fullName evidence="3">SpoIIAA-like</fullName>
    </recommendedName>
</protein>
<dbReference type="AlphaFoldDB" id="A0A1I2MBT5"/>
<evidence type="ECO:0008006" key="3">
    <source>
        <dbReference type="Google" id="ProtNLM"/>
    </source>
</evidence>
<name>A0A1I2MBT5_9BACT</name>